<protein>
    <recommendedName>
        <fullName evidence="10">Sphingomyelin synthase-like domain-containing protein</fullName>
    </recommendedName>
</protein>
<keyword evidence="4 9" id="KW-0812">Transmembrane</keyword>
<dbReference type="EMBL" id="CAJOBC010009748">
    <property type="protein sequence ID" value="CAF3995494.1"/>
    <property type="molecule type" value="Genomic_DNA"/>
</dbReference>
<dbReference type="GO" id="GO:0046513">
    <property type="term" value="P:ceramide biosynthetic process"/>
    <property type="evidence" value="ECO:0007669"/>
    <property type="project" value="TreeGrafter"/>
</dbReference>
<evidence type="ECO:0000313" key="15">
    <source>
        <dbReference type="Proteomes" id="UP000663829"/>
    </source>
</evidence>
<dbReference type="InterPro" id="IPR025749">
    <property type="entry name" value="Sphingomyelin_synth-like_dom"/>
</dbReference>
<proteinExistence type="inferred from homology"/>
<dbReference type="Proteomes" id="UP000677228">
    <property type="component" value="Unassembled WGS sequence"/>
</dbReference>
<evidence type="ECO:0000313" key="13">
    <source>
        <dbReference type="EMBL" id="CAF3995494.1"/>
    </source>
</evidence>
<keyword evidence="6 9" id="KW-1133">Transmembrane helix</keyword>
<organism evidence="11 15">
    <name type="scientific">Didymodactylos carnosus</name>
    <dbReference type="NCBI Taxonomy" id="1234261"/>
    <lineage>
        <taxon>Eukaryota</taxon>
        <taxon>Metazoa</taxon>
        <taxon>Spiralia</taxon>
        <taxon>Gnathifera</taxon>
        <taxon>Rotifera</taxon>
        <taxon>Eurotatoria</taxon>
        <taxon>Bdelloidea</taxon>
        <taxon>Philodinida</taxon>
        <taxon>Philodinidae</taxon>
        <taxon>Didymodactylos</taxon>
    </lineage>
</organism>
<evidence type="ECO:0000256" key="4">
    <source>
        <dbReference type="ARBA" id="ARBA00022692"/>
    </source>
</evidence>
<evidence type="ECO:0000256" key="8">
    <source>
        <dbReference type="ARBA" id="ARBA00023136"/>
    </source>
</evidence>
<evidence type="ECO:0000256" key="6">
    <source>
        <dbReference type="ARBA" id="ARBA00022989"/>
    </source>
</evidence>
<evidence type="ECO:0000313" key="14">
    <source>
        <dbReference type="EMBL" id="CAF4162087.1"/>
    </source>
</evidence>
<dbReference type="InterPro" id="IPR045221">
    <property type="entry name" value="Sphingomyelin_synth-like"/>
</dbReference>
<dbReference type="EMBL" id="CAJOBA010044313">
    <property type="protein sequence ID" value="CAF4162087.1"/>
    <property type="molecule type" value="Genomic_DNA"/>
</dbReference>
<dbReference type="GO" id="GO:0000139">
    <property type="term" value="C:Golgi membrane"/>
    <property type="evidence" value="ECO:0007669"/>
    <property type="project" value="TreeGrafter"/>
</dbReference>
<dbReference type="GO" id="GO:0033188">
    <property type="term" value="F:sphingomyelin synthase activity"/>
    <property type="evidence" value="ECO:0007669"/>
    <property type="project" value="TreeGrafter"/>
</dbReference>
<dbReference type="Proteomes" id="UP000682733">
    <property type="component" value="Unassembled WGS sequence"/>
</dbReference>
<comment type="caution">
    <text evidence="11">The sequence shown here is derived from an EMBL/GenBank/DDBJ whole genome shotgun (WGS) entry which is preliminary data.</text>
</comment>
<dbReference type="PANTHER" id="PTHR21290">
    <property type="entry name" value="SPHINGOMYELIN SYNTHETASE"/>
    <property type="match status" value="1"/>
</dbReference>
<evidence type="ECO:0000259" key="10">
    <source>
        <dbReference type="Pfam" id="PF14360"/>
    </source>
</evidence>
<keyword evidence="8 9" id="KW-0472">Membrane</keyword>
<evidence type="ECO:0000313" key="11">
    <source>
        <dbReference type="EMBL" id="CAF1232902.1"/>
    </source>
</evidence>
<dbReference type="OrthoDB" id="422827at2759"/>
<comment type="subcellular location">
    <subcellularLocation>
        <location evidence="1">Membrane</location>
        <topology evidence="1">Multi-pass membrane protein</topology>
    </subcellularLocation>
</comment>
<dbReference type="EMBL" id="CAJNOQ010009744">
    <property type="protein sequence ID" value="CAF1232902.1"/>
    <property type="molecule type" value="Genomic_DNA"/>
</dbReference>
<feature type="transmembrane region" description="Helical" evidence="9">
    <location>
        <begin position="186"/>
        <end position="204"/>
    </location>
</feature>
<keyword evidence="15" id="KW-1185">Reference proteome</keyword>
<keyword evidence="3" id="KW-0808">Transferase</keyword>
<dbReference type="PANTHER" id="PTHR21290:SF25">
    <property type="entry name" value="SPHINGOMYELIN SYNTHASE-RELATED PROTEIN 1"/>
    <property type="match status" value="1"/>
</dbReference>
<evidence type="ECO:0000256" key="1">
    <source>
        <dbReference type="ARBA" id="ARBA00004141"/>
    </source>
</evidence>
<evidence type="ECO:0000256" key="3">
    <source>
        <dbReference type="ARBA" id="ARBA00022679"/>
    </source>
</evidence>
<dbReference type="Proteomes" id="UP000681722">
    <property type="component" value="Unassembled WGS sequence"/>
</dbReference>
<evidence type="ECO:0000256" key="9">
    <source>
        <dbReference type="SAM" id="Phobius"/>
    </source>
</evidence>
<keyword evidence="5" id="KW-0746">Sphingolipid metabolism</keyword>
<feature type="transmembrane region" description="Helical" evidence="9">
    <location>
        <begin position="157"/>
        <end position="180"/>
    </location>
</feature>
<dbReference type="GO" id="GO:0047493">
    <property type="term" value="F:ceramide cholinephosphotransferase activity"/>
    <property type="evidence" value="ECO:0007669"/>
    <property type="project" value="TreeGrafter"/>
</dbReference>
<dbReference type="AlphaFoldDB" id="A0A814YQD6"/>
<name>A0A814YQD6_9BILA</name>
<dbReference type="Pfam" id="PF14360">
    <property type="entry name" value="PAP2_C"/>
    <property type="match status" value="2"/>
</dbReference>
<evidence type="ECO:0000256" key="5">
    <source>
        <dbReference type="ARBA" id="ARBA00022919"/>
    </source>
</evidence>
<accession>A0A814YQD6</accession>
<dbReference type="GO" id="GO:0005886">
    <property type="term" value="C:plasma membrane"/>
    <property type="evidence" value="ECO:0007669"/>
    <property type="project" value="TreeGrafter"/>
</dbReference>
<comment type="similarity">
    <text evidence="2">Belongs to the sphingomyelin synthase family.</text>
</comment>
<sequence>MFASVFIRYIFQTNIRLIVFRRWLFLQGVMFGLRSISIYITSLTVPQPGCNITTTEGDAGMQAIYVMLTIKSTCGDVMFSGHTMTITLCALFWTNYSKGEEYIPFIWIYRKIRRRSTADIHLPNNTDEEQISFTKWQRFWRSFFYPKLDATGDPMTLYLTSYIIWLYAITGYIIIIATRFHYSVDVFIGFIITILLFKTYHFYIKTLLERRRIIISRFFIWFESIIRDQNIVAPDASDQQQLAGVPVSILTGNDNRQNSHNANSAFVLSPGDGQPV</sequence>
<evidence type="ECO:0000256" key="7">
    <source>
        <dbReference type="ARBA" id="ARBA00023098"/>
    </source>
</evidence>
<feature type="domain" description="Sphingomyelin synthase-like" evidence="10">
    <location>
        <begin position="156"/>
        <end position="201"/>
    </location>
</feature>
<keyword evidence="7" id="KW-0443">Lipid metabolism</keyword>
<evidence type="ECO:0000256" key="2">
    <source>
        <dbReference type="ARBA" id="ARBA00005441"/>
    </source>
</evidence>
<gene>
    <name evidence="11" type="ORF">GPM918_LOCUS25264</name>
    <name evidence="12" type="ORF">OVA965_LOCUS30822</name>
    <name evidence="13" type="ORF">SRO942_LOCUS25269</name>
    <name evidence="14" type="ORF">TMI583_LOCUS31630</name>
</gene>
<feature type="domain" description="Sphingomyelin synthase-like" evidence="10">
    <location>
        <begin position="73"/>
        <end position="101"/>
    </location>
</feature>
<dbReference type="EMBL" id="CAJNOK010022676">
    <property type="protein sequence ID" value="CAF1351606.1"/>
    <property type="molecule type" value="Genomic_DNA"/>
</dbReference>
<dbReference type="Proteomes" id="UP000663829">
    <property type="component" value="Unassembled WGS sequence"/>
</dbReference>
<evidence type="ECO:0000313" key="12">
    <source>
        <dbReference type="EMBL" id="CAF1351606.1"/>
    </source>
</evidence>
<dbReference type="GO" id="GO:0005789">
    <property type="term" value="C:endoplasmic reticulum membrane"/>
    <property type="evidence" value="ECO:0007669"/>
    <property type="project" value="TreeGrafter"/>
</dbReference>
<reference evidence="11" key="1">
    <citation type="submission" date="2021-02" db="EMBL/GenBank/DDBJ databases">
        <authorList>
            <person name="Nowell W R."/>
        </authorList>
    </citation>
    <scope>NUCLEOTIDE SEQUENCE</scope>
</reference>